<name>A0AAD7QTX4_9ASCO</name>
<dbReference type="GO" id="GO:0043456">
    <property type="term" value="P:regulation of pentose-phosphate shunt"/>
    <property type="evidence" value="ECO:0007669"/>
    <property type="project" value="TreeGrafter"/>
</dbReference>
<dbReference type="Pfam" id="PF00300">
    <property type="entry name" value="His_Phos_1"/>
    <property type="match status" value="1"/>
</dbReference>
<organism evidence="4 5">
    <name type="scientific">Lipomyces tetrasporus</name>
    <dbReference type="NCBI Taxonomy" id="54092"/>
    <lineage>
        <taxon>Eukaryota</taxon>
        <taxon>Fungi</taxon>
        <taxon>Dikarya</taxon>
        <taxon>Ascomycota</taxon>
        <taxon>Saccharomycotina</taxon>
        <taxon>Lipomycetes</taxon>
        <taxon>Lipomycetales</taxon>
        <taxon>Lipomycetaceae</taxon>
        <taxon>Lipomyces</taxon>
    </lineage>
</organism>
<keyword evidence="5" id="KW-1185">Reference proteome</keyword>
<dbReference type="PANTHER" id="PTHR46517:SF1">
    <property type="entry name" value="FRUCTOSE-2,6-BISPHOSPHATASE TIGAR"/>
    <property type="match status" value="1"/>
</dbReference>
<dbReference type="AlphaFoldDB" id="A0AAD7QTX4"/>
<dbReference type="Gene3D" id="3.40.50.1240">
    <property type="entry name" value="Phosphoglycerate mutase-like"/>
    <property type="match status" value="1"/>
</dbReference>
<dbReference type="GO" id="GO:0045820">
    <property type="term" value="P:negative regulation of glycolytic process"/>
    <property type="evidence" value="ECO:0007669"/>
    <property type="project" value="TreeGrafter"/>
</dbReference>
<protein>
    <submittedName>
        <fullName evidence="4">Histidine phosphatase superfamily</fullName>
    </submittedName>
</protein>
<accession>A0AAD7QTX4</accession>
<comment type="caution">
    <text evidence="4">The sequence shown here is derived from an EMBL/GenBank/DDBJ whole genome shotgun (WGS) entry which is preliminary data.</text>
</comment>
<dbReference type="EMBL" id="JARPMG010000004">
    <property type="protein sequence ID" value="KAJ8101325.1"/>
    <property type="molecule type" value="Genomic_DNA"/>
</dbReference>
<gene>
    <name evidence="4" type="ORF">POJ06DRAFT_94372</name>
</gene>
<dbReference type="SUPFAM" id="SSF53254">
    <property type="entry name" value="Phosphoglycerate mutase-like"/>
    <property type="match status" value="1"/>
</dbReference>
<reference evidence="4" key="1">
    <citation type="submission" date="2023-03" db="EMBL/GenBank/DDBJ databases">
        <title>Near-Complete genome sequence of Lipomyces tetrasporous NRRL Y-64009, an oleaginous yeast capable of growing on lignocellulosic hydrolysates.</title>
        <authorList>
            <consortium name="Lawrence Berkeley National Laboratory"/>
            <person name="Jagtap S.S."/>
            <person name="Liu J.-J."/>
            <person name="Walukiewicz H.E."/>
            <person name="Pangilinan J."/>
            <person name="Lipzen A."/>
            <person name="Ahrendt S."/>
            <person name="Koriabine M."/>
            <person name="Cobaugh K."/>
            <person name="Salamov A."/>
            <person name="Yoshinaga Y."/>
            <person name="Ng V."/>
            <person name="Daum C."/>
            <person name="Grigoriev I.V."/>
            <person name="Slininger P.J."/>
            <person name="Dien B.S."/>
            <person name="Jin Y.-S."/>
            <person name="Rao C.V."/>
        </authorList>
    </citation>
    <scope>NUCLEOTIDE SEQUENCE</scope>
    <source>
        <strain evidence="4">NRRL Y-64009</strain>
    </source>
</reference>
<dbReference type="CDD" id="cd07067">
    <property type="entry name" value="HP_PGM_like"/>
    <property type="match status" value="1"/>
</dbReference>
<proteinExistence type="predicted"/>
<dbReference type="RefSeq" id="XP_056044775.1">
    <property type="nucleotide sequence ID" value="XM_056191786.1"/>
</dbReference>
<dbReference type="GO" id="GO:0004331">
    <property type="term" value="F:fructose-2,6-bisphosphate 2-phosphatase activity"/>
    <property type="evidence" value="ECO:0007669"/>
    <property type="project" value="TreeGrafter"/>
</dbReference>
<keyword evidence="1" id="KW-0378">Hydrolase</keyword>
<dbReference type="SMART" id="SM00855">
    <property type="entry name" value="PGAM"/>
    <property type="match status" value="1"/>
</dbReference>
<evidence type="ECO:0000313" key="5">
    <source>
        <dbReference type="Proteomes" id="UP001217417"/>
    </source>
</evidence>
<sequence length="184" mass="21337">MKLRTIHSLAAEVDDSEQPIVQVFLIRHGQTKENAMRIIQGHLDTYLNEEGVSQVELCSKVLKRISFDAVWSSDLNRCIQTRDIALEPHLEELPESRIHTTELLRERSFGDVEGHDYKTVVRILRQRKLTWDTVGETNEAFQKRLLEAWDQVISRAIKDDLKRVVIISHGGIICHRSTYWGQSH</sequence>
<dbReference type="PANTHER" id="PTHR46517">
    <property type="entry name" value="FRUCTOSE-2,6-BISPHOSPHATASE TIGAR"/>
    <property type="match status" value="1"/>
</dbReference>
<dbReference type="Proteomes" id="UP001217417">
    <property type="component" value="Unassembled WGS sequence"/>
</dbReference>
<evidence type="ECO:0000256" key="1">
    <source>
        <dbReference type="ARBA" id="ARBA00022801"/>
    </source>
</evidence>
<feature type="binding site" evidence="3">
    <location>
        <begin position="27"/>
        <end position="34"/>
    </location>
    <ligand>
        <name>substrate</name>
    </ligand>
</feature>
<dbReference type="PROSITE" id="PS00175">
    <property type="entry name" value="PG_MUTASE"/>
    <property type="match status" value="1"/>
</dbReference>
<dbReference type="InterPro" id="IPR051695">
    <property type="entry name" value="Phosphoglycerate_Mutase"/>
</dbReference>
<feature type="active site" description="Proton donor/acceptor" evidence="2">
    <location>
        <position position="106"/>
    </location>
</feature>
<feature type="active site" description="Tele-phosphohistidine intermediate" evidence="2">
    <location>
        <position position="28"/>
    </location>
</feature>
<dbReference type="InterPro" id="IPR013078">
    <property type="entry name" value="His_Pase_superF_clade-1"/>
</dbReference>
<evidence type="ECO:0000256" key="2">
    <source>
        <dbReference type="PIRSR" id="PIRSR613078-1"/>
    </source>
</evidence>
<evidence type="ECO:0000313" key="4">
    <source>
        <dbReference type="EMBL" id="KAJ8101325.1"/>
    </source>
</evidence>
<dbReference type="GO" id="GO:0005829">
    <property type="term" value="C:cytosol"/>
    <property type="evidence" value="ECO:0007669"/>
    <property type="project" value="TreeGrafter"/>
</dbReference>
<dbReference type="InterPro" id="IPR029033">
    <property type="entry name" value="His_PPase_superfam"/>
</dbReference>
<evidence type="ECO:0000256" key="3">
    <source>
        <dbReference type="PIRSR" id="PIRSR613078-2"/>
    </source>
</evidence>
<feature type="binding site" evidence="3">
    <location>
        <position position="77"/>
    </location>
    <ligand>
        <name>substrate</name>
    </ligand>
</feature>
<dbReference type="GeneID" id="80886952"/>
<dbReference type="InterPro" id="IPR001345">
    <property type="entry name" value="PG/BPGM_mutase_AS"/>
</dbReference>